<comment type="caution">
    <text evidence="2">The sequence shown here is derived from an EMBL/GenBank/DDBJ whole genome shotgun (WGS) entry which is preliminary data.</text>
</comment>
<keyword evidence="3" id="KW-1185">Reference proteome</keyword>
<dbReference type="Proteomes" id="UP001595665">
    <property type="component" value="Unassembled WGS sequence"/>
</dbReference>
<dbReference type="Pfam" id="PF07676">
    <property type="entry name" value="PD40"/>
    <property type="match status" value="1"/>
</dbReference>
<dbReference type="InterPro" id="IPR029058">
    <property type="entry name" value="AB_hydrolase_fold"/>
</dbReference>
<feature type="domain" description="Peptidase S9 prolyl oligopeptidase catalytic" evidence="1">
    <location>
        <begin position="424"/>
        <end position="628"/>
    </location>
</feature>
<dbReference type="PANTHER" id="PTHR43056:SF5">
    <property type="entry name" value="PEPTIDASE S9 PROLYL OLIGOPEPTIDASE CATALYTIC DOMAIN-CONTAINING PROTEIN"/>
    <property type="match status" value="1"/>
</dbReference>
<dbReference type="RefSeq" id="WP_379736971.1">
    <property type="nucleotide sequence ID" value="NZ_JBHRVV010000001.1"/>
</dbReference>
<reference evidence="3" key="1">
    <citation type="journal article" date="2019" name="Int. J. Syst. Evol. Microbiol.">
        <title>The Global Catalogue of Microorganisms (GCM) 10K type strain sequencing project: providing services to taxonomists for standard genome sequencing and annotation.</title>
        <authorList>
            <consortium name="The Broad Institute Genomics Platform"/>
            <consortium name="The Broad Institute Genome Sequencing Center for Infectious Disease"/>
            <person name="Wu L."/>
            <person name="Ma J."/>
        </authorList>
    </citation>
    <scope>NUCLEOTIDE SEQUENCE [LARGE SCALE GENOMIC DNA]</scope>
    <source>
        <strain evidence="3">CCM 7480</strain>
    </source>
</reference>
<dbReference type="Gene3D" id="2.120.10.30">
    <property type="entry name" value="TolB, C-terminal domain"/>
    <property type="match status" value="1"/>
</dbReference>
<dbReference type="SUPFAM" id="SSF53474">
    <property type="entry name" value="alpha/beta-Hydrolases"/>
    <property type="match status" value="1"/>
</dbReference>
<protein>
    <submittedName>
        <fullName evidence="2">S9 family peptidase</fullName>
    </submittedName>
</protein>
<evidence type="ECO:0000313" key="3">
    <source>
        <dbReference type="Proteomes" id="UP001595665"/>
    </source>
</evidence>
<dbReference type="InterPro" id="IPR011659">
    <property type="entry name" value="WD40"/>
</dbReference>
<dbReference type="SUPFAM" id="SSF82171">
    <property type="entry name" value="DPP6 N-terminal domain-like"/>
    <property type="match status" value="1"/>
</dbReference>
<gene>
    <name evidence="2" type="ORF">ACFOPH_19280</name>
</gene>
<dbReference type="PANTHER" id="PTHR43056">
    <property type="entry name" value="PEPTIDASE S9 PROLYL OLIGOPEPTIDASE"/>
    <property type="match status" value="1"/>
</dbReference>
<accession>A0ABV7PS62</accession>
<proteinExistence type="predicted"/>
<evidence type="ECO:0000313" key="2">
    <source>
        <dbReference type="EMBL" id="MFC3460381.1"/>
    </source>
</evidence>
<dbReference type="Gene3D" id="3.40.50.1820">
    <property type="entry name" value="alpha/beta hydrolase"/>
    <property type="match status" value="1"/>
</dbReference>
<name>A0ABV7PS62_9BURK</name>
<evidence type="ECO:0000259" key="1">
    <source>
        <dbReference type="Pfam" id="PF00326"/>
    </source>
</evidence>
<dbReference type="InterPro" id="IPR050585">
    <property type="entry name" value="Xaa-Pro_dipeptidyl-ppase/CocE"/>
</dbReference>
<dbReference type="InterPro" id="IPR001375">
    <property type="entry name" value="Peptidase_S9_cat"/>
</dbReference>
<dbReference type="EMBL" id="JBHRVV010000001">
    <property type="protein sequence ID" value="MFC3460381.1"/>
    <property type="molecule type" value="Genomic_DNA"/>
</dbReference>
<sequence length="645" mass="70172">MTDPHRPQAAPCGTWTSPISAAVVAAGAMPLSQLALDGDDVLWLAGRASEAGRTTLLRRRAASQAELTPAPFNVRNRVHEYGGGAYAVDGGTVWFSHHADNRLYRVDNDGAPVLMTREDAVRYADFVPDRARSRLVAVREDHLAGEAYPVNTICAVGFDGSETILVDGNDFYAAPRLSPDGRHLAWLCWDHPRMPWQGTELWVANVAPDGSLVDGRMVAGGMDESICQPEWSPDGLLHFVSDRSGWWNLYRFEHGVVHALCPREAEFGGPHWVFGGAMYGFRSADEIVCTYIEEGVSRLARLSTRGCALTPIDTPYQEIRELRVNSGKVALLAGSPTIALELALVDVDSGAREVLARSIEHLPDAGYLSVPRSIRYPSANGRTAYAFHYAPANKDYTPTDGELPPLIVIGHGGPTGMATSTLKLATQFWTSRGFAVLDVNYGGSTGFGRHYRDLLRGQWGVIDVEDCVAGARHLAEQGLADPERLLIRGSSAGGLTTLSALTFHNVFKAGASYYGVSDLAGLDADSHKFESHYNEYLIAPKAQAAAVYRQRSPIHHTASLTRPMIFFQGLDDKVVPPQQSESMVEALRARGVPVAYITLEGEGHGFRKADSVVRTLEAELVFYLRVFGIAVPGELPRVEIENLPA</sequence>
<dbReference type="Pfam" id="PF00326">
    <property type="entry name" value="Peptidase_S9"/>
    <property type="match status" value="1"/>
</dbReference>
<organism evidence="2 3">
    <name type="scientific">Massilia haematophila</name>
    <dbReference type="NCBI Taxonomy" id="457923"/>
    <lineage>
        <taxon>Bacteria</taxon>
        <taxon>Pseudomonadati</taxon>
        <taxon>Pseudomonadota</taxon>
        <taxon>Betaproteobacteria</taxon>
        <taxon>Burkholderiales</taxon>
        <taxon>Oxalobacteraceae</taxon>
        <taxon>Telluria group</taxon>
        <taxon>Massilia</taxon>
    </lineage>
</organism>
<dbReference type="InterPro" id="IPR011042">
    <property type="entry name" value="6-blade_b-propeller_TolB-like"/>
</dbReference>